<feature type="domain" description="Bacterial transcriptional activator" evidence="7">
    <location>
        <begin position="96"/>
        <end position="240"/>
    </location>
</feature>
<evidence type="ECO:0000259" key="7">
    <source>
        <dbReference type="SMART" id="SM01043"/>
    </source>
</evidence>
<keyword evidence="2" id="KW-0902">Two-component regulatory system</keyword>
<evidence type="ECO:0000313" key="8">
    <source>
        <dbReference type="EMBL" id="PYC87875.1"/>
    </source>
</evidence>
<protein>
    <submittedName>
        <fullName evidence="8">Regulator protein</fullName>
    </submittedName>
</protein>
<dbReference type="RefSeq" id="WP_110665021.1">
    <property type="nucleotide sequence ID" value="NZ_PYBW01000010.1"/>
</dbReference>
<dbReference type="InterPro" id="IPR016032">
    <property type="entry name" value="Sig_transdc_resp-reg_C-effctor"/>
</dbReference>
<organism evidence="8 9">
    <name type="scientific">Streptomyces tateyamensis</name>
    <dbReference type="NCBI Taxonomy" id="565073"/>
    <lineage>
        <taxon>Bacteria</taxon>
        <taxon>Bacillati</taxon>
        <taxon>Actinomycetota</taxon>
        <taxon>Actinomycetes</taxon>
        <taxon>Kitasatosporales</taxon>
        <taxon>Streptomycetaceae</taxon>
        <taxon>Streptomyces</taxon>
    </lineage>
</organism>
<feature type="domain" description="OmpR/PhoB-type" evidence="6">
    <location>
        <begin position="15"/>
        <end position="88"/>
    </location>
</feature>
<evidence type="ECO:0000313" key="9">
    <source>
        <dbReference type="Proteomes" id="UP000248039"/>
    </source>
</evidence>
<name>A0A2V4NVK1_9ACTN</name>
<keyword evidence="9" id="KW-1185">Reference proteome</keyword>
<gene>
    <name evidence="8" type="ORF">C7C46_02210</name>
</gene>
<accession>A0A2V4NVK1</accession>
<dbReference type="Pfam" id="PF03704">
    <property type="entry name" value="BTAD"/>
    <property type="match status" value="1"/>
</dbReference>
<dbReference type="InterPro" id="IPR051677">
    <property type="entry name" value="AfsR-DnrI-RedD_regulator"/>
</dbReference>
<dbReference type="PANTHER" id="PTHR35807:SF1">
    <property type="entry name" value="TRANSCRIPTIONAL REGULATOR REDD"/>
    <property type="match status" value="1"/>
</dbReference>
<dbReference type="GO" id="GO:0003677">
    <property type="term" value="F:DNA binding"/>
    <property type="evidence" value="ECO:0007669"/>
    <property type="project" value="UniProtKB-KW"/>
</dbReference>
<keyword evidence="5" id="KW-0804">Transcription</keyword>
<dbReference type="InterPro" id="IPR005158">
    <property type="entry name" value="BTAD"/>
</dbReference>
<dbReference type="Proteomes" id="UP000248039">
    <property type="component" value="Unassembled WGS sequence"/>
</dbReference>
<evidence type="ECO:0000256" key="1">
    <source>
        <dbReference type="ARBA" id="ARBA00005820"/>
    </source>
</evidence>
<evidence type="ECO:0000256" key="2">
    <source>
        <dbReference type="ARBA" id="ARBA00023012"/>
    </source>
</evidence>
<dbReference type="Gene3D" id="1.25.40.10">
    <property type="entry name" value="Tetratricopeptide repeat domain"/>
    <property type="match status" value="1"/>
</dbReference>
<reference evidence="8 9" key="1">
    <citation type="submission" date="2018-03" db="EMBL/GenBank/DDBJ databases">
        <title>Bioinformatic expansion and discovery of thiopeptide antibiotics.</title>
        <authorList>
            <person name="Schwalen C.J."/>
            <person name="Hudson G.A."/>
            <person name="Mitchell D.A."/>
        </authorList>
    </citation>
    <scope>NUCLEOTIDE SEQUENCE [LARGE SCALE GENOMIC DNA]</scope>
    <source>
        <strain evidence="8 9">ATCC 21389</strain>
    </source>
</reference>
<keyword evidence="4" id="KW-0238">DNA-binding</keyword>
<dbReference type="Gene3D" id="1.10.10.10">
    <property type="entry name" value="Winged helix-like DNA-binding domain superfamily/Winged helix DNA-binding domain"/>
    <property type="match status" value="1"/>
</dbReference>
<evidence type="ECO:0000256" key="3">
    <source>
        <dbReference type="ARBA" id="ARBA00023015"/>
    </source>
</evidence>
<evidence type="ECO:0000259" key="6">
    <source>
        <dbReference type="SMART" id="SM00862"/>
    </source>
</evidence>
<dbReference type="SUPFAM" id="SSF46894">
    <property type="entry name" value="C-terminal effector domain of the bipartite response regulators"/>
    <property type="match status" value="1"/>
</dbReference>
<evidence type="ECO:0000256" key="5">
    <source>
        <dbReference type="ARBA" id="ARBA00023163"/>
    </source>
</evidence>
<dbReference type="SMART" id="SM01043">
    <property type="entry name" value="BTAD"/>
    <property type="match status" value="1"/>
</dbReference>
<comment type="similarity">
    <text evidence="1">Belongs to the AfsR/DnrI/RedD regulatory family.</text>
</comment>
<proteinExistence type="inferred from homology"/>
<dbReference type="GO" id="GO:0000160">
    <property type="term" value="P:phosphorelay signal transduction system"/>
    <property type="evidence" value="ECO:0007669"/>
    <property type="project" value="UniProtKB-KW"/>
</dbReference>
<dbReference type="InterPro" id="IPR011990">
    <property type="entry name" value="TPR-like_helical_dom_sf"/>
</dbReference>
<sequence length="253" mass="28229">MEYRILGPVQIGTAGQEDTLGGTKQRTTFAALAVADGRAVCDDYLGRLLWDDRPPATAAAQIHTYASRIRRRLAPGSQLLRSRAGYRLVVGPGAVCDHRRFAEHSRAGLAALRSQQYPLAAEELAAALALWRGEALADTTDLLIDAERPALEEARLEVLEGWVEAELILGRHRQLIPELTRQVTRNPMRERFRALLMTALYRSERQAEAMSLYRDGRRILVDELGVEPGRLLVRTYEAILSGEVRSLMPHQLA</sequence>
<dbReference type="InterPro" id="IPR001867">
    <property type="entry name" value="OmpR/PhoB-type_DNA-bd"/>
</dbReference>
<dbReference type="OrthoDB" id="4336084at2"/>
<keyword evidence="3" id="KW-0805">Transcription regulation</keyword>
<dbReference type="GO" id="GO:0006355">
    <property type="term" value="P:regulation of DNA-templated transcription"/>
    <property type="evidence" value="ECO:0007669"/>
    <property type="project" value="InterPro"/>
</dbReference>
<comment type="caution">
    <text evidence="8">The sequence shown here is derived from an EMBL/GenBank/DDBJ whole genome shotgun (WGS) entry which is preliminary data.</text>
</comment>
<dbReference type="PANTHER" id="PTHR35807">
    <property type="entry name" value="TRANSCRIPTIONAL REGULATOR REDD-RELATED"/>
    <property type="match status" value="1"/>
</dbReference>
<dbReference type="InterPro" id="IPR036388">
    <property type="entry name" value="WH-like_DNA-bd_sf"/>
</dbReference>
<dbReference type="EMBL" id="PYBW01000010">
    <property type="protein sequence ID" value="PYC87875.1"/>
    <property type="molecule type" value="Genomic_DNA"/>
</dbReference>
<dbReference type="CDD" id="cd15831">
    <property type="entry name" value="BTAD"/>
    <property type="match status" value="1"/>
</dbReference>
<dbReference type="SUPFAM" id="SSF48452">
    <property type="entry name" value="TPR-like"/>
    <property type="match status" value="1"/>
</dbReference>
<dbReference type="AlphaFoldDB" id="A0A2V4NVK1"/>
<evidence type="ECO:0000256" key="4">
    <source>
        <dbReference type="ARBA" id="ARBA00023125"/>
    </source>
</evidence>
<dbReference type="SMART" id="SM00862">
    <property type="entry name" value="Trans_reg_C"/>
    <property type="match status" value="1"/>
</dbReference>